<dbReference type="GO" id="GO:0000105">
    <property type="term" value="P:L-histidine biosynthetic process"/>
    <property type="evidence" value="ECO:0007669"/>
    <property type="project" value="UniProtKB-UniRule"/>
</dbReference>
<evidence type="ECO:0000256" key="13">
    <source>
        <dbReference type="ARBA" id="ARBA00022741"/>
    </source>
</evidence>
<keyword evidence="13 18" id="KW-0547">Nucleotide-binding</keyword>
<evidence type="ECO:0000256" key="3">
    <source>
        <dbReference type="ARBA" id="ARBA00004496"/>
    </source>
</evidence>
<keyword evidence="12 18" id="KW-0479">Metal-binding</keyword>
<dbReference type="KEGG" id="vbh:CMV30_00055"/>
<dbReference type="InterPro" id="IPR001348">
    <property type="entry name" value="ATP_PRibTrfase_HisG"/>
</dbReference>
<comment type="subcellular location">
    <subcellularLocation>
        <location evidence="3 18">Cytoplasm</location>
    </subcellularLocation>
</comment>
<evidence type="ECO:0000256" key="15">
    <source>
        <dbReference type="ARBA" id="ARBA00022842"/>
    </source>
</evidence>
<comment type="activity regulation">
    <text evidence="18">Feedback inhibited by histidine.</text>
</comment>
<proteinExistence type="inferred from homology"/>
<protein>
    <recommendedName>
        <fullName evidence="7 18">ATP phosphoribosyltransferase</fullName>
        <shortName evidence="18">ATP-PRT</shortName>
        <shortName evidence="18">ATP-PRTase</shortName>
        <ecNumber evidence="6 18">2.4.2.17</ecNumber>
    </recommendedName>
</protein>
<dbReference type="FunFam" id="3.30.70.120:FF:000002">
    <property type="entry name" value="ATP phosphoribosyltransferase"/>
    <property type="match status" value="1"/>
</dbReference>
<dbReference type="Gene3D" id="3.40.190.10">
    <property type="entry name" value="Periplasmic binding protein-like II"/>
    <property type="match status" value="2"/>
</dbReference>
<evidence type="ECO:0000259" key="20">
    <source>
        <dbReference type="Pfam" id="PF08029"/>
    </source>
</evidence>
<dbReference type="AlphaFoldDB" id="A0A290Q1X4"/>
<dbReference type="Gene3D" id="3.30.70.120">
    <property type="match status" value="1"/>
</dbReference>
<dbReference type="OrthoDB" id="9801867at2"/>
<evidence type="ECO:0000256" key="14">
    <source>
        <dbReference type="ARBA" id="ARBA00022840"/>
    </source>
</evidence>
<evidence type="ECO:0000313" key="21">
    <source>
        <dbReference type="EMBL" id="ATC62494.1"/>
    </source>
</evidence>
<evidence type="ECO:0000256" key="16">
    <source>
        <dbReference type="ARBA" id="ARBA00023102"/>
    </source>
</evidence>
<evidence type="ECO:0000256" key="12">
    <source>
        <dbReference type="ARBA" id="ARBA00022723"/>
    </source>
</evidence>
<evidence type="ECO:0000256" key="1">
    <source>
        <dbReference type="ARBA" id="ARBA00000915"/>
    </source>
</evidence>
<name>A0A290Q1X4_9BACT</name>
<evidence type="ECO:0000256" key="11">
    <source>
        <dbReference type="ARBA" id="ARBA00022679"/>
    </source>
</evidence>
<evidence type="ECO:0000256" key="7">
    <source>
        <dbReference type="ARBA" id="ARBA00020998"/>
    </source>
</evidence>
<evidence type="ECO:0000256" key="6">
    <source>
        <dbReference type="ARBA" id="ARBA00011946"/>
    </source>
</evidence>
<comment type="cofactor">
    <cofactor evidence="2 18">
        <name>Mg(2+)</name>
        <dbReference type="ChEBI" id="CHEBI:18420"/>
    </cofactor>
</comment>
<comment type="function">
    <text evidence="17 18">Catalyzes the condensation of ATP and 5-phosphoribose 1-diphosphate to form N'-(5'-phosphoribosyl)-ATP (PR-ATP). Has a crucial role in the pathway because the rate of histidine biosynthesis seems to be controlled primarily by regulation of HisG enzymatic activity.</text>
</comment>
<dbReference type="GO" id="GO:0005737">
    <property type="term" value="C:cytoplasm"/>
    <property type="evidence" value="ECO:0007669"/>
    <property type="project" value="UniProtKB-SubCell"/>
</dbReference>
<keyword evidence="11 18" id="KW-0808">Transferase</keyword>
<evidence type="ECO:0000256" key="18">
    <source>
        <dbReference type="HAMAP-Rule" id="MF_00079"/>
    </source>
</evidence>
<sequence length="286" mass="31529">MLGLPKGSLEESTKNLFAKAGWKITTSSRSYKPSIDDPELDGRFVRAQEVSRYVEHGFFDCGLTGQDWVLENNSDVVEVCDLIYSKASTLKSRWVLCVPESSPVKTIKDLAGKRVATELMNTTKRFFAEKGVVADIEFSWGATEVKVPDLVDAIVDITETGSSLRANKLRIVETLLYTNTKLIANKASWANPAKRKKIETIALLLVGALEAHSKVGLKLNLPKAALESVISKLPSLRNPTVSQLSNPDWIALETIIDESVVREIIPQLKSLGAEGIVEYPLNKVVY</sequence>
<dbReference type="Pfam" id="PF01634">
    <property type="entry name" value="HisG"/>
    <property type="match status" value="1"/>
</dbReference>
<reference evidence="21 22" key="1">
    <citation type="submission" date="2017-09" db="EMBL/GenBank/DDBJ databases">
        <title>Complete genome sequence of Verrucomicrobial strain HZ-65, isolated from freshwater.</title>
        <authorList>
            <person name="Choi A."/>
        </authorList>
    </citation>
    <scope>NUCLEOTIDE SEQUENCE [LARGE SCALE GENOMIC DNA]</scope>
    <source>
        <strain evidence="21 22">HZ-65</strain>
    </source>
</reference>
<evidence type="ECO:0000259" key="19">
    <source>
        <dbReference type="Pfam" id="PF01634"/>
    </source>
</evidence>
<dbReference type="Pfam" id="PF08029">
    <property type="entry name" value="HisG_C"/>
    <property type="match status" value="1"/>
</dbReference>
<gene>
    <name evidence="18" type="primary">hisG</name>
    <name evidence="21" type="ORF">CMV30_00055</name>
</gene>
<evidence type="ECO:0000256" key="2">
    <source>
        <dbReference type="ARBA" id="ARBA00001946"/>
    </source>
</evidence>
<dbReference type="Proteomes" id="UP000217265">
    <property type="component" value="Chromosome"/>
</dbReference>
<dbReference type="UniPathway" id="UPA00031">
    <property type="reaction ID" value="UER00006"/>
</dbReference>
<comment type="pathway">
    <text evidence="4 18">Amino-acid biosynthesis; L-histidine biosynthesis; L-histidine from 5-phospho-alpha-D-ribose 1-diphosphate: step 1/9.</text>
</comment>
<dbReference type="GO" id="GO:0005524">
    <property type="term" value="F:ATP binding"/>
    <property type="evidence" value="ECO:0007669"/>
    <property type="project" value="UniProtKB-KW"/>
</dbReference>
<dbReference type="EMBL" id="CP023344">
    <property type="protein sequence ID" value="ATC62494.1"/>
    <property type="molecule type" value="Genomic_DNA"/>
</dbReference>
<dbReference type="EC" id="2.4.2.17" evidence="6 18"/>
<keyword evidence="8 18" id="KW-0963">Cytoplasm</keyword>
<keyword evidence="14 18" id="KW-0067">ATP-binding</keyword>
<dbReference type="NCBIfam" id="TIGR00070">
    <property type="entry name" value="hisG"/>
    <property type="match status" value="1"/>
</dbReference>
<comment type="catalytic activity">
    <reaction evidence="1 18">
        <text>1-(5-phospho-beta-D-ribosyl)-ATP + diphosphate = 5-phospho-alpha-D-ribose 1-diphosphate + ATP</text>
        <dbReference type="Rhea" id="RHEA:18473"/>
        <dbReference type="ChEBI" id="CHEBI:30616"/>
        <dbReference type="ChEBI" id="CHEBI:33019"/>
        <dbReference type="ChEBI" id="CHEBI:58017"/>
        <dbReference type="ChEBI" id="CHEBI:73183"/>
        <dbReference type="EC" id="2.4.2.17"/>
    </reaction>
</comment>
<keyword evidence="15 18" id="KW-0460">Magnesium</keyword>
<dbReference type="HAMAP" id="MF_00079">
    <property type="entry name" value="HisG_Long"/>
    <property type="match status" value="1"/>
</dbReference>
<dbReference type="PANTHER" id="PTHR21403:SF10">
    <property type="entry name" value="ATP PHOSPHORIBOSYLTRANSFERASE"/>
    <property type="match status" value="1"/>
</dbReference>
<dbReference type="GO" id="GO:0003879">
    <property type="term" value="F:ATP phosphoribosyltransferase activity"/>
    <property type="evidence" value="ECO:0007669"/>
    <property type="project" value="UniProtKB-UniRule"/>
</dbReference>
<accession>A0A290Q1X4</accession>
<dbReference type="InterPro" id="IPR011322">
    <property type="entry name" value="N-reg_PII-like_a/b"/>
</dbReference>
<keyword evidence="10 18" id="KW-0328">Glycosyltransferase</keyword>
<comment type="similarity">
    <text evidence="5 18">Belongs to the ATP phosphoribosyltransferase family. Long subfamily.</text>
</comment>
<dbReference type="SUPFAM" id="SSF54913">
    <property type="entry name" value="GlnB-like"/>
    <property type="match status" value="1"/>
</dbReference>
<evidence type="ECO:0000256" key="17">
    <source>
        <dbReference type="ARBA" id="ARBA00024861"/>
    </source>
</evidence>
<dbReference type="NCBIfam" id="TIGR03455">
    <property type="entry name" value="HisG_C-term"/>
    <property type="match status" value="1"/>
</dbReference>
<evidence type="ECO:0000313" key="22">
    <source>
        <dbReference type="Proteomes" id="UP000217265"/>
    </source>
</evidence>
<dbReference type="RefSeq" id="WP_096054129.1">
    <property type="nucleotide sequence ID" value="NZ_CP023344.1"/>
</dbReference>
<keyword evidence="9 18" id="KW-0028">Amino-acid biosynthesis</keyword>
<dbReference type="PANTHER" id="PTHR21403">
    <property type="entry name" value="ATP PHOSPHORIBOSYLTRANSFERASE ATP-PRTASE"/>
    <property type="match status" value="1"/>
</dbReference>
<keyword evidence="16 18" id="KW-0368">Histidine biosynthesis</keyword>
<dbReference type="SUPFAM" id="SSF53850">
    <property type="entry name" value="Periplasmic binding protein-like II"/>
    <property type="match status" value="1"/>
</dbReference>
<dbReference type="InterPro" id="IPR013115">
    <property type="entry name" value="HisG_C"/>
</dbReference>
<dbReference type="GO" id="GO:0000287">
    <property type="term" value="F:magnesium ion binding"/>
    <property type="evidence" value="ECO:0007669"/>
    <property type="project" value="UniProtKB-UniRule"/>
</dbReference>
<dbReference type="InterPro" id="IPR015867">
    <property type="entry name" value="N-reg_PII/ATP_PRibTrfase_C"/>
</dbReference>
<feature type="domain" description="ATP phosphoribosyltransferase catalytic" evidence="19">
    <location>
        <begin position="46"/>
        <end position="203"/>
    </location>
</feature>
<evidence type="ECO:0000256" key="8">
    <source>
        <dbReference type="ARBA" id="ARBA00022490"/>
    </source>
</evidence>
<feature type="domain" description="Histidine biosynthesis HisG C-terminal" evidence="20">
    <location>
        <begin position="211"/>
        <end position="283"/>
    </location>
</feature>
<evidence type="ECO:0000256" key="4">
    <source>
        <dbReference type="ARBA" id="ARBA00004667"/>
    </source>
</evidence>
<dbReference type="InterPro" id="IPR020621">
    <property type="entry name" value="ATP-PRT_HisG_long"/>
</dbReference>
<evidence type="ECO:0000256" key="9">
    <source>
        <dbReference type="ARBA" id="ARBA00022605"/>
    </source>
</evidence>
<evidence type="ECO:0000256" key="5">
    <source>
        <dbReference type="ARBA" id="ARBA00007955"/>
    </source>
</evidence>
<dbReference type="CDD" id="cd13593">
    <property type="entry name" value="PBP2_HisGL3"/>
    <property type="match status" value="1"/>
</dbReference>
<dbReference type="InterPro" id="IPR013820">
    <property type="entry name" value="ATP_PRibTrfase_cat"/>
</dbReference>
<keyword evidence="22" id="KW-1185">Reference proteome</keyword>
<evidence type="ECO:0000256" key="10">
    <source>
        <dbReference type="ARBA" id="ARBA00022676"/>
    </source>
</evidence>
<organism evidence="21 22">
    <name type="scientific">Nibricoccus aquaticus</name>
    <dbReference type="NCBI Taxonomy" id="2576891"/>
    <lineage>
        <taxon>Bacteria</taxon>
        <taxon>Pseudomonadati</taxon>
        <taxon>Verrucomicrobiota</taxon>
        <taxon>Opitutia</taxon>
        <taxon>Opitutales</taxon>
        <taxon>Opitutaceae</taxon>
        <taxon>Nibricoccus</taxon>
    </lineage>
</organism>